<keyword evidence="1" id="KW-0472">Membrane</keyword>
<dbReference type="OrthoDB" id="5588656at2"/>
<protein>
    <recommendedName>
        <fullName evidence="4">DUF2788 domain-containing protein</fullName>
    </recommendedName>
</protein>
<comment type="caution">
    <text evidence="2">The sequence shown here is derived from an EMBL/GenBank/DDBJ whole genome shotgun (WGS) entry which is preliminary data.</text>
</comment>
<evidence type="ECO:0000313" key="3">
    <source>
        <dbReference type="Proteomes" id="UP000238730"/>
    </source>
</evidence>
<name>A0A2S7W0D6_PHOAN</name>
<feature type="transmembrane region" description="Helical" evidence="1">
    <location>
        <begin position="45"/>
        <end position="63"/>
    </location>
</feature>
<evidence type="ECO:0008006" key="4">
    <source>
        <dbReference type="Google" id="ProtNLM"/>
    </source>
</evidence>
<evidence type="ECO:0000256" key="1">
    <source>
        <dbReference type="SAM" id="Phobius"/>
    </source>
</evidence>
<dbReference type="AlphaFoldDB" id="A0A2S7W0D6"/>
<dbReference type="InterPro" id="IPR021249">
    <property type="entry name" value="DUF2788"/>
</dbReference>
<keyword evidence="1" id="KW-0812">Transmembrane</keyword>
<dbReference type="Pfam" id="PF10981">
    <property type="entry name" value="DUF2788"/>
    <property type="match status" value="1"/>
</dbReference>
<accession>A0A2S7W0D6</accession>
<organism evidence="2 3">
    <name type="scientific">Photobacterium angustum</name>
    <dbReference type="NCBI Taxonomy" id="661"/>
    <lineage>
        <taxon>Bacteria</taxon>
        <taxon>Pseudomonadati</taxon>
        <taxon>Pseudomonadota</taxon>
        <taxon>Gammaproteobacteria</taxon>
        <taxon>Vibrionales</taxon>
        <taxon>Vibrionaceae</taxon>
        <taxon>Photobacterium</taxon>
    </lineage>
</organism>
<sequence>MLHEYIGLIKSIGIYLVFTVIFFFIGMAVKDVLKQGNVLPFGQKIVWLALFLGFAGFITKGIIQLNWEGTGI</sequence>
<proteinExistence type="predicted"/>
<evidence type="ECO:0000313" key="2">
    <source>
        <dbReference type="EMBL" id="PQJ67443.1"/>
    </source>
</evidence>
<feature type="transmembrane region" description="Helical" evidence="1">
    <location>
        <begin position="12"/>
        <end position="33"/>
    </location>
</feature>
<keyword evidence="1" id="KW-1133">Transmembrane helix</keyword>
<gene>
    <name evidence="2" type="ORF">BTO08_08470</name>
</gene>
<reference evidence="2 3" key="1">
    <citation type="submission" date="2016-12" db="EMBL/GenBank/DDBJ databases">
        <title>Diversity of luminous bacteria.</title>
        <authorList>
            <person name="Yoshizawa S."/>
            <person name="Kogure K."/>
        </authorList>
    </citation>
    <scope>NUCLEOTIDE SEQUENCE [LARGE SCALE GENOMIC DNA]</scope>
    <source>
        <strain evidence="2 3">LC1-200</strain>
    </source>
</reference>
<dbReference type="EMBL" id="MSCJ01000001">
    <property type="protein sequence ID" value="PQJ67443.1"/>
    <property type="molecule type" value="Genomic_DNA"/>
</dbReference>
<dbReference type="Proteomes" id="UP000238730">
    <property type="component" value="Unassembled WGS sequence"/>
</dbReference>
<dbReference type="RefSeq" id="WP_105060646.1">
    <property type="nucleotide sequence ID" value="NZ_MSCJ01000001.1"/>
</dbReference>